<gene>
    <name evidence="1" type="ORF">ACFQGH_14165</name>
</gene>
<dbReference type="RefSeq" id="WP_340604892.1">
    <property type="nucleotide sequence ID" value="NZ_JBBMXV010000004.1"/>
</dbReference>
<protein>
    <submittedName>
        <fullName evidence="1">Uncharacterized protein</fullName>
    </submittedName>
</protein>
<evidence type="ECO:0000313" key="1">
    <source>
        <dbReference type="EMBL" id="MFC6906337.1"/>
    </source>
</evidence>
<keyword evidence="2" id="KW-1185">Reference proteome</keyword>
<sequence>MDRAIAVEADLELAVEGHPVSMTGSGTHLTVGLESVSGAIAVLRSLGTITELIGPLGSRFVDAELSADVAVGGTTVARIGPHVEPTALSRALGVAPARVWPGAAARVAVREIRP</sequence>
<dbReference type="AlphaFoldDB" id="A0ABD5V9V3"/>
<evidence type="ECO:0000313" key="2">
    <source>
        <dbReference type="Proteomes" id="UP001596312"/>
    </source>
</evidence>
<accession>A0ABD5V9V3</accession>
<dbReference type="Proteomes" id="UP001596312">
    <property type="component" value="Unassembled WGS sequence"/>
</dbReference>
<dbReference type="EMBL" id="JBHSXQ010000004">
    <property type="protein sequence ID" value="MFC6906337.1"/>
    <property type="molecule type" value="Genomic_DNA"/>
</dbReference>
<proteinExistence type="predicted"/>
<comment type="caution">
    <text evidence="1">The sequence shown here is derived from an EMBL/GenBank/DDBJ whole genome shotgun (WGS) entry which is preliminary data.</text>
</comment>
<organism evidence="1 2">
    <name type="scientific">Halalkalicoccus tibetensis</name>
    <dbReference type="NCBI Taxonomy" id="175632"/>
    <lineage>
        <taxon>Archaea</taxon>
        <taxon>Methanobacteriati</taxon>
        <taxon>Methanobacteriota</taxon>
        <taxon>Stenosarchaea group</taxon>
        <taxon>Halobacteria</taxon>
        <taxon>Halobacteriales</taxon>
        <taxon>Halococcaceae</taxon>
        <taxon>Halalkalicoccus</taxon>
    </lineage>
</organism>
<name>A0ABD5V9V3_9EURY</name>
<reference evidence="1 2" key="1">
    <citation type="journal article" date="2019" name="Int. J. Syst. Evol. Microbiol.">
        <title>The Global Catalogue of Microorganisms (GCM) 10K type strain sequencing project: providing services to taxonomists for standard genome sequencing and annotation.</title>
        <authorList>
            <consortium name="The Broad Institute Genomics Platform"/>
            <consortium name="The Broad Institute Genome Sequencing Center for Infectious Disease"/>
            <person name="Wu L."/>
            <person name="Ma J."/>
        </authorList>
    </citation>
    <scope>NUCLEOTIDE SEQUENCE [LARGE SCALE GENOMIC DNA]</scope>
    <source>
        <strain evidence="1 2">CGMCC 1.3240</strain>
    </source>
</reference>